<evidence type="ECO:0000313" key="4">
    <source>
        <dbReference type="EMBL" id="RSH86059.1"/>
    </source>
</evidence>
<keyword evidence="2" id="KW-0378">Hydrolase</keyword>
<dbReference type="Gene3D" id="3.40.50.850">
    <property type="entry name" value="Isochorismatase-like"/>
    <property type="match status" value="1"/>
</dbReference>
<sequence length="211" mass="22788">MQNFPASILNPTDPCSPLSVPPAQTALLLLDLHKFILSHQPDGGKSIVESAVQLRTWAQRRGIAIVHCLLDLEVETPAHMKMSSRTNAISAGLKDTPEHKGEADAVTAPGELTFTRVPACVSAMESTGLQEWLKAHGIRSVILAGLSSSGCVINTAKAAADQGLVVTVVKDACKDRSAEVHEIIMTRLLVMQSHIVDIEELDREWERQVTA</sequence>
<proteinExistence type="inferred from homology"/>
<dbReference type="CDD" id="cd00431">
    <property type="entry name" value="cysteine_hydrolases"/>
    <property type="match status" value="1"/>
</dbReference>
<evidence type="ECO:0000259" key="3">
    <source>
        <dbReference type="Pfam" id="PF00857"/>
    </source>
</evidence>
<dbReference type="Proteomes" id="UP000279236">
    <property type="component" value="Unassembled WGS sequence"/>
</dbReference>
<dbReference type="OrthoDB" id="245563at2759"/>
<comment type="similarity">
    <text evidence="1">Belongs to the isochorismatase family.</text>
</comment>
<dbReference type="SUPFAM" id="SSF52499">
    <property type="entry name" value="Isochorismatase-like hydrolases"/>
    <property type="match status" value="1"/>
</dbReference>
<dbReference type="InterPro" id="IPR050272">
    <property type="entry name" value="Isochorismatase-like_hydrls"/>
</dbReference>
<accession>A0A427Y4P4</accession>
<dbReference type="GO" id="GO:0016787">
    <property type="term" value="F:hydrolase activity"/>
    <property type="evidence" value="ECO:0007669"/>
    <property type="project" value="UniProtKB-KW"/>
</dbReference>
<organism evidence="4 5">
    <name type="scientific">Apiotrichum porosum</name>
    <dbReference type="NCBI Taxonomy" id="105984"/>
    <lineage>
        <taxon>Eukaryota</taxon>
        <taxon>Fungi</taxon>
        <taxon>Dikarya</taxon>
        <taxon>Basidiomycota</taxon>
        <taxon>Agaricomycotina</taxon>
        <taxon>Tremellomycetes</taxon>
        <taxon>Trichosporonales</taxon>
        <taxon>Trichosporonaceae</taxon>
        <taxon>Apiotrichum</taxon>
    </lineage>
</organism>
<dbReference type="InterPro" id="IPR036380">
    <property type="entry name" value="Isochorismatase-like_sf"/>
</dbReference>
<dbReference type="AlphaFoldDB" id="A0A427Y4P4"/>
<name>A0A427Y4P4_9TREE</name>
<dbReference type="RefSeq" id="XP_028478844.1">
    <property type="nucleotide sequence ID" value="XM_028619872.1"/>
</dbReference>
<dbReference type="EMBL" id="RSCE01000002">
    <property type="protein sequence ID" value="RSH86059.1"/>
    <property type="molecule type" value="Genomic_DNA"/>
</dbReference>
<evidence type="ECO:0000256" key="1">
    <source>
        <dbReference type="ARBA" id="ARBA00006336"/>
    </source>
</evidence>
<reference evidence="4 5" key="1">
    <citation type="submission" date="2018-11" db="EMBL/GenBank/DDBJ databases">
        <title>Genome sequence of Apiotrichum porosum DSM 27194.</title>
        <authorList>
            <person name="Aliyu H."/>
            <person name="Gorte O."/>
            <person name="Ochsenreither K."/>
        </authorList>
    </citation>
    <scope>NUCLEOTIDE SEQUENCE [LARGE SCALE GENOMIC DNA]</scope>
    <source>
        <strain evidence="4 5">DSM 27194</strain>
    </source>
</reference>
<evidence type="ECO:0000256" key="2">
    <source>
        <dbReference type="ARBA" id="ARBA00022801"/>
    </source>
</evidence>
<dbReference type="PANTHER" id="PTHR43540:SF1">
    <property type="entry name" value="ISOCHORISMATASE HYDROLASE"/>
    <property type="match status" value="1"/>
</dbReference>
<dbReference type="InterPro" id="IPR000868">
    <property type="entry name" value="Isochorismatase-like_dom"/>
</dbReference>
<evidence type="ECO:0000313" key="5">
    <source>
        <dbReference type="Proteomes" id="UP000279236"/>
    </source>
</evidence>
<feature type="domain" description="Isochorismatase-like" evidence="3">
    <location>
        <begin position="25"/>
        <end position="199"/>
    </location>
</feature>
<keyword evidence="5" id="KW-1185">Reference proteome</keyword>
<dbReference type="PANTHER" id="PTHR43540">
    <property type="entry name" value="PEROXYUREIDOACRYLATE/UREIDOACRYLATE AMIDOHYDROLASE-RELATED"/>
    <property type="match status" value="1"/>
</dbReference>
<dbReference type="GeneID" id="39588811"/>
<dbReference type="Pfam" id="PF00857">
    <property type="entry name" value="Isochorismatase"/>
    <property type="match status" value="1"/>
</dbReference>
<gene>
    <name evidence="4" type="ORF">EHS24_004268</name>
</gene>
<protein>
    <recommendedName>
        <fullName evidence="3">Isochorismatase-like domain-containing protein</fullName>
    </recommendedName>
</protein>
<comment type="caution">
    <text evidence="4">The sequence shown here is derived from an EMBL/GenBank/DDBJ whole genome shotgun (WGS) entry which is preliminary data.</text>
</comment>